<evidence type="ECO:0000256" key="4">
    <source>
        <dbReference type="ARBA" id="ARBA00023172"/>
    </source>
</evidence>
<dbReference type="InterPro" id="IPR025166">
    <property type="entry name" value="Integrase_DNA_bind_dom"/>
</dbReference>
<dbReference type="Proteomes" id="UP001139451">
    <property type="component" value="Unassembled WGS sequence"/>
</dbReference>
<dbReference type="InterPro" id="IPR050808">
    <property type="entry name" value="Phage_Integrase"/>
</dbReference>
<dbReference type="PROSITE" id="PS51898">
    <property type="entry name" value="TYR_RECOMBINASE"/>
    <property type="match status" value="1"/>
</dbReference>
<dbReference type="InterPro" id="IPR011010">
    <property type="entry name" value="DNA_brk_join_enz"/>
</dbReference>
<dbReference type="Gene3D" id="1.10.443.10">
    <property type="entry name" value="Intergrase catalytic core"/>
    <property type="match status" value="1"/>
</dbReference>
<dbReference type="PROSITE" id="PS51900">
    <property type="entry name" value="CB"/>
    <property type="match status" value="1"/>
</dbReference>
<evidence type="ECO:0000259" key="7">
    <source>
        <dbReference type="PROSITE" id="PS51900"/>
    </source>
</evidence>
<keyword evidence="4" id="KW-0233">DNA recombination</keyword>
<accession>A0A9X2KJZ1</accession>
<dbReference type="InterPro" id="IPR038488">
    <property type="entry name" value="Integrase_DNA-bd_sf"/>
</dbReference>
<organism evidence="8 9">
    <name type="scientific">Sphingomonas tagetis</name>
    <dbReference type="NCBI Taxonomy" id="2949092"/>
    <lineage>
        <taxon>Bacteria</taxon>
        <taxon>Pseudomonadati</taxon>
        <taxon>Pseudomonadota</taxon>
        <taxon>Alphaproteobacteria</taxon>
        <taxon>Sphingomonadales</taxon>
        <taxon>Sphingomonadaceae</taxon>
        <taxon>Sphingomonas</taxon>
    </lineage>
</organism>
<reference evidence="8" key="1">
    <citation type="submission" date="2022-05" db="EMBL/GenBank/DDBJ databases">
        <title>Sphingomonas sp. strain MG17 Genome sequencing and assembly.</title>
        <authorList>
            <person name="Kim I."/>
        </authorList>
    </citation>
    <scope>NUCLEOTIDE SEQUENCE</scope>
    <source>
        <strain evidence="8">MG17</strain>
    </source>
</reference>
<keyword evidence="2" id="KW-0229">DNA integration</keyword>
<evidence type="ECO:0000256" key="1">
    <source>
        <dbReference type="ARBA" id="ARBA00008857"/>
    </source>
</evidence>
<gene>
    <name evidence="8" type="ORF">M9978_02240</name>
</gene>
<feature type="domain" description="Tyr recombinase" evidence="6">
    <location>
        <begin position="196"/>
        <end position="387"/>
    </location>
</feature>
<dbReference type="SUPFAM" id="SSF56349">
    <property type="entry name" value="DNA breaking-rejoining enzymes"/>
    <property type="match status" value="1"/>
</dbReference>
<protein>
    <submittedName>
        <fullName evidence="8">Integrase arm-type DNA-binding domain-containing protein</fullName>
    </submittedName>
</protein>
<dbReference type="Pfam" id="PF00589">
    <property type="entry name" value="Phage_integrase"/>
    <property type="match status" value="1"/>
</dbReference>
<evidence type="ECO:0000313" key="8">
    <source>
        <dbReference type="EMBL" id="MCP3729235.1"/>
    </source>
</evidence>
<dbReference type="PANTHER" id="PTHR30629:SF2">
    <property type="entry name" value="PROPHAGE INTEGRASE INTS-RELATED"/>
    <property type="match status" value="1"/>
</dbReference>
<dbReference type="Gene3D" id="1.10.150.130">
    <property type="match status" value="1"/>
</dbReference>
<dbReference type="RefSeq" id="WP_254291213.1">
    <property type="nucleotide sequence ID" value="NZ_JAMLDX010000001.1"/>
</dbReference>
<dbReference type="Pfam" id="PF22022">
    <property type="entry name" value="Phage_int_M"/>
    <property type="match status" value="1"/>
</dbReference>
<sequence>MLTNAAVKAAAPRSAAYKMADGRGLHLLVAPTGRKSWRMKCRIAGREQLLTFGRYPEMSLVCARARVDQVREQLRRGEDPRGTAAPAEQLHTLEQLARAWHAGRLERWSAEHAGDVIESLENHVFPSIGAKHPDDVDEAQILELLGRLEATGKIETARRVRQRLEAIFKYARRRRLASIDPTDVVDELAVRPPAQPMPALVTAAECRELLAGIDATASPIVARAARFVALTAVRVGSLRAMRWREVEGLDGNAPIWRIPPAHLKLAKAKKAEARFEHIVPLAPAAAELLRAAAAENGYDTRSAPADALVFPIGEAAIGDAIARAGFKGRHVPHGWRASFSTILNEALPNERDAIDAALAHANKNKVEGAYNRAEQLARRRRLFEIWADLILS</sequence>
<evidence type="ECO:0000256" key="3">
    <source>
        <dbReference type="ARBA" id="ARBA00023125"/>
    </source>
</evidence>
<comment type="similarity">
    <text evidence="1">Belongs to the 'phage' integrase family.</text>
</comment>
<proteinExistence type="inferred from homology"/>
<feature type="domain" description="Core-binding (CB)" evidence="7">
    <location>
        <begin position="91"/>
        <end position="172"/>
    </location>
</feature>
<dbReference type="EMBL" id="JAMLDX010000001">
    <property type="protein sequence ID" value="MCP3729235.1"/>
    <property type="molecule type" value="Genomic_DNA"/>
</dbReference>
<dbReference type="GO" id="GO:0015074">
    <property type="term" value="P:DNA integration"/>
    <property type="evidence" value="ECO:0007669"/>
    <property type="project" value="UniProtKB-KW"/>
</dbReference>
<name>A0A9X2KJZ1_9SPHN</name>
<dbReference type="GO" id="GO:0003677">
    <property type="term" value="F:DNA binding"/>
    <property type="evidence" value="ECO:0007669"/>
    <property type="project" value="UniProtKB-UniRule"/>
</dbReference>
<dbReference type="InterPro" id="IPR013762">
    <property type="entry name" value="Integrase-like_cat_sf"/>
</dbReference>
<evidence type="ECO:0000259" key="6">
    <source>
        <dbReference type="PROSITE" id="PS51898"/>
    </source>
</evidence>
<dbReference type="Gene3D" id="3.30.160.390">
    <property type="entry name" value="Integrase, DNA-binding domain"/>
    <property type="match status" value="1"/>
</dbReference>
<comment type="caution">
    <text evidence="8">The sequence shown here is derived from an EMBL/GenBank/DDBJ whole genome shotgun (WGS) entry which is preliminary data.</text>
</comment>
<dbReference type="InterPro" id="IPR010998">
    <property type="entry name" value="Integrase_recombinase_N"/>
</dbReference>
<evidence type="ECO:0000256" key="5">
    <source>
        <dbReference type="PROSITE-ProRule" id="PRU01248"/>
    </source>
</evidence>
<dbReference type="InterPro" id="IPR044068">
    <property type="entry name" value="CB"/>
</dbReference>
<dbReference type="GO" id="GO:0006310">
    <property type="term" value="P:DNA recombination"/>
    <property type="evidence" value="ECO:0007669"/>
    <property type="project" value="UniProtKB-KW"/>
</dbReference>
<dbReference type="InterPro" id="IPR053876">
    <property type="entry name" value="Phage_int_M"/>
</dbReference>
<evidence type="ECO:0000313" key="9">
    <source>
        <dbReference type="Proteomes" id="UP001139451"/>
    </source>
</evidence>
<dbReference type="PANTHER" id="PTHR30629">
    <property type="entry name" value="PROPHAGE INTEGRASE"/>
    <property type="match status" value="1"/>
</dbReference>
<evidence type="ECO:0000256" key="2">
    <source>
        <dbReference type="ARBA" id="ARBA00022908"/>
    </source>
</evidence>
<dbReference type="AlphaFoldDB" id="A0A9X2KJZ1"/>
<dbReference type="Pfam" id="PF13356">
    <property type="entry name" value="Arm-DNA-bind_3"/>
    <property type="match status" value="1"/>
</dbReference>
<keyword evidence="3 5" id="KW-0238">DNA-binding</keyword>
<dbReference type="InterPro" id="IPR002104">
    <property type="entry name" value="Integrase_catalytic"/>
</dbReference>
<keyword evidence="9" id="KW-1185">Reference proteome</keyword>